<evidence type="ECO:0000256" key="5">
    <source>
        <dbReference type="PIRSR" id="PIRSR600246-2"/>
    </source>
</evidence>
<dbReference type="PANTHER" id="PTHR10188">
    <property type="entry name" value="L-ASPARAGINASE"/>
    <property type="match status" value="1"/>
</dbReference>
<feature type="binding site" evidence="5">
    <location>
        <begin position="222"/>
        <end position="225"/>
    </location>
    <ligand>
        <name>substrate</name>
    </ligand>
</feature>
<evidence type="ECO:0000313" key="8">
    <source>
        <dbReference type="Proteomes" id="UP000230119"/>
    </source>
</evidence>
<evidence type="ECO:0000256" key="1">
    <source>
        <dbReference type="ARBA" id="ARBA00022670"/>
    </source>
</evidence>
<evidence type="ECO:0000256" key="3">
    <source>
        <dbReference type="ARBA" id="ARBA00022813"/>
    </source>
</evidence>
<name>A0A2M7BRJ3_9BACT</name>
<dbReference type="EMBL" id="PEVA01000186">
    <property type="protein sequence ID" value="PIV08109.1"/>
    <property type="molecule type" value="Genomic_DNA"/>
</dbReference>
<keyword evidence="1" id="KW-0645">Protease</keyword>
<sequence length="326" mass="35866">MKKAALILHGGCTSFDSDDTYALQHQAEQKSAMENILKKGWTLVESGESALSVAEKVVNMLEDNPHFNAGIGAALNEQKEVELDASIMDGTSLSCGAVSGIKDYKNPVSIARKVMTETQCVYLSEKGAQEFAKNGGFTKFPRKEFVTDYQLHWWHIMRKSESERQKRMKGTVGVVVLDVNGNISAATSTGGLTYKMKGRVGDSPLIGCGTYADSRFGGVSLTGYGEQIIKTALAKYTIDLIRFKKYTAQQAAEESIRELSRLKNGKAGIITIDKNGTIGVYANEQFVNHAYMSSTMEQPFVGHTCQYNLQNSRPTVTMYSYGRKKI</sequence>
<organism evidence="7 8">
    <name type="scientific">Candidatus Roizmanbacteria bacterium CG03_land_8_20_14_0_80_39_12</name>
    <dbReference type="NCBI Taxonomy" id="1974847"/>
    <lineage>
        <taxon>Bacteria</taxon>
        <taxon>Candidatus Roizmaniibacteriota</taxon>
    </lineage>
</organism>
<feature type="site" description="Cleavage; by autolysis" evidence="6">
    <location>
        <begin position="170"/>
        <end position="171"/>
    </location>
</feature>
<dbReference type="Pfam" id="PF01112">
    <property type="entry name" value="Asparaginase_2"/>
    <property type="match status" value="1"/>
</dbReference>
<feature type="active site" description="Nucleophile" evidence="4">
    <location>
        <position position="171"/>
    </location>
</feature>
<proteinExistence type="predicted"/>
<dbReference type="GO" id="GO:0008233">
    <property type="term" value="F:peptidase activity"/>
    <property type="evidence" value="ECO:0007669"/>
    <property type="project" value="UniProtKB-KW"/>
</dbReference>
<dbReference type="FunFam" id="3.60.20.30:FF:000001">
    <property type="entry name" value="Isoaspartyl peptidase/L-asparaginase"/>
    <property type="match status" value="1"/>
</dbReference>
<reference evidence="8" key="1">
    <citation type="submission" date="2017-09" db="EMBL/GenBank/DDBJ databases">
        <title>Depth-based differentiation of microbial function through sediment-hosted aquifers and enrichment of novel symbionts in the deep terrestrial subsurface.</title>
        <authorList>
            <person name="Probst A.J."/>
            <person name="Ladd B."/>
            <person name="Jarett J.K."/>
            <person name="Geller-Mcgrath D.E."/>
            <person name="Sieber C.M.K."/>
            <person name="Emerson J.B."/>
            <person name="Anantharaman K."/>
            <person name="Thomas B.C."/>
            <person name="Malmstrom R."/>
            <person name="Stieglmeier M."/>
            <person name="Klingl A."/>
            <person name="Woyke T."/>
            <person name="Ryan C.M."/>
            <person name="Banfield J.F."/>
        </authorList>
    </citation>
    <scope>NUCLEOTIDE SEQUENCE [LARGE SCALE GENOMIC DNA]</scope>
</reference>
<dbReference type="CDD" id="cd04512">
    <property type="entry name" value="Ntn_Asparaginase_2_like"/>
    <property type="match status" value="1"/>
</dbReference>
<dbReference type="Gene3D" id="3.60.20.30">
    <property type="entry name" value="(Glycosyl)asparaginase"/>
    <property type="match status" value="1"/>
</dbReference>
<dbReference type="GO" id="GO:0005737">
    <property type="term" value="C:cytoplasm"/>
    <property type="evidence" value="ECO:0007669"/>
    <property type="project" value="TreeGrafter"/>
</dbReference>
<dbReference type="Proteomes" id="UP000230119">
    <property type="component" value="Unassembled WGS sequence"/>
</dbReference>
<keyword evidence="2" id="KW-0378">Hydrolase</keyword>
<feature type="binding site" evidence="5">
    <location>
        <begin position="199"/>
        <end position="202"/>
    </location>
    <ligand>
        <name>substrate</name>
    </ligand>
</feature>
<comment type="caution">
    <text evidence="7">The sequence shown here is derived from an EMBL/GenBank/DDBJ whole genome shotgun (WGS) entry which is preliminary data.</text>
</comment>
<gene>
    <name evidence="7" type="ORF">COS52_04485</name>
</gene>
<accession>A0A2M7BRJ3</accession>
<dbReference type="GO" id="GO:0016811">
    <property type="term" value="F:hydrolase activity, acting on carbon-nitrogen (but not peptide) bonds, in linear amides"/>
    <property type="evidence" value="ECO:0007669"/>
    <property type="project" value="UniProtKB-ARBA"/>
</dbReference>
<keyword evidence="3" id="KW-0068">Autocatalytic cleavage</keyword>
<evidence type="ECO:0000256" key="4">
    <source>
        <dbReference type="PIRSR" id="PIRSR600246-1"/>
    </source>
</evidence>
<dbReference type="PANTHER" id="PTHR10188:SF6">
    <property type="entry name" value="N(4)-(BETA-N-ACETYLGLUCOSAMINYL)-L-ASPARAGINASE"/>
    <property type="match status" value="1"/>
</dbReference>
<dbReference type="AlphaFoldDB" id="A0A2M7BRJ3"/>
<evidence type="ECO:0000256" key="2">
    <source>
        <dbReference type="ARBA" id="ARBA00022801"/>
    </source>
</evidence>
<protein>
    <submittedName>
        <fullName evidence="7">Isoaspartyl peptidase/L-asparaginase</fullName>
    </submittedName>
</protein>
<evidence type="ECO:0000256" key="6">
    <source>
        <dbReference type="PIRSR" id="PIRSR600246-3"/>
    </source>
</evidence>
<dbReference type="GO" id="GO:0006508">
    <property type="term" value="P:proteolysis"/>
    <property type="evidence" value="ECO:0007669"/>
    <property type="project" value="UniProtKB-KW"/>
</dbReference>
<dbReference type="InterPro" id="IPR000246">
    <property type="entry name" value="Peptidase_T2"/>
</dbReference>
<dbReference type="SUPFAM" id="SSF56235">
    <property type="entry name" value="N-terminal nucleophile aminohydrolases (Ntn hydrolases)"/>
    <property type="match status" value="1"/>
</dbReference>
<dbReference type="InterPro" id="IPR029055">
    <property type="entry name" value="Ntn_hydrolases_N"/>
</dbReference>
<evidence type="ECO:0000313" key="7">
    <source>
        <dbReference type="EMBL" id="PIV08109.1"/>
    </source>
</evidence>